<dbReference type="InterPro" id="IPR004821">
    <property type="entry name" value="Cyt_trans-like"/>
</dbReference>
<proteinExistence type="predicted"/>
<sequence length="136" mass="15885">MNRVLTFGVYDYFHLGHLRLFKQCKEYGDYLIVAVQDGDYIKKYKPGVNILYSTEERVEIIEALKVVDRVVVYQTVCTDFLETIDFEVLALGEDHVGERFDKIVEWCDTNEKKVVRLKRTKGISSTIVKDRVKSLK</sequence>
<gene>
    <name evidence="4" type="ORF">GKE48_00785</name>
</gene>
<keyword evidence="1 4" id="KW-0808">Transferase</keyword>
<accession>A0A7C9L5E0</accession>
<feature type="domain" description="Cytidyltransferase-like" evidence="3">
    <location>
        <begin position="5"/>
        <end position="131"/>
    </location>
</feature>
<evidence type="ECO:0000259" key="3">
    <source>
        <dbReference type="Pfam" id="PF01467"/>
    </source>
</evidence>
<reference evidence="4 5" key="1">
    <citation type="journal article" date="2019" name="Nat. Med.">
        <title>A library of human gut bacterial isolates paired with longitudinal multiomics data enables mechanistic microbiome research.</title>
        <authorList>
            <person name="Poyet M."/>
            <person name="Groussin M."/>
            <person name="Gibbons S.M."/>
            <person name="Avila-Pacheco J."/>
            <person name="Jiang X."/>
            <person name="Kearney S.M."/>
            <person name="Perrotta A.R."/>
            <person name="Berdy B."/>
            <person name="Zhao S."/>
            <person name="Lieberman T.D."/>
            <person name="Swanson P.K."/>
            <person name="Smith M."/>
            <person name="Roesemann S."/>
            <person name="Alexander J.E."/>
            <person name="Rich S.A."/>
            <person name="Livny J."/>
            <person name="Vlamakis H."/>
            <person name="Clish C."/>
            <person name="Bullock K."/>
            <person name="Deik A."/>
            <person name="Scott J."/>
            <person name="Pierce K.A."/>
            <person name="Xavier R.J."/>
            <person name="Alm E.J."/>
        </authorList>
    </citation>
    <scope>NUCLEOTIDE SEQUENCE [LARGE SCALE GENOMIC DNA]</scope>
    <source>
        <strain evidence="4 5">BIOML-A1</strain>
    </source>
</reference>
<dbReference type="Pfam" id="PF01467">
    <property type="entry name" value="CTP_transf_like"/>
    <property type="match status" value="1"/>
</dbReference>
<dbReference type="PANTHER" id="PTHR43793:SF1">
    <property type="entry name" value="FAD SYNTHASE"/>
    <property type="match status" value="1"/>
</dbReference>
<dbReference type="InterPro" id="IPR050385">
    <property type="entry name" value="Archaeal_FAD_synthase"/>
</dbReference>
<dbReference type="InterPro" id="IPR014729">
    <property type="entry name" value="Rossmann-like_a/b/a_fold"/>
</dbReference>
<dbReference type="Gene3D" id="3.40.50.620">
    <property type="entry name" value="HUPs"/>
    <property type="match status" value="1"/>
</dbReference>
<dbReference type="GO" id="GO:0016779">
    <property type="term" value="F:nucleotidyltransferase activity"/>
    <property type="evidence" value="ECO:0007669"/>
    <property type="project" value="UniProtKB-KW"/>
</dbReference>
<dbReference type="Proteomes" id="UP000481964">
    <property type="component" value="Unassembled WGS sequence"/>
</dbReference>
<evidence type="ECO:0000313" key="5">
    <source>
        <dbReference type="Proteomes" id="UP000481964"/>
    </source>
</evidence>
<evidence type="ECO:0000256" key="1">
    <source>
        <dbReference type="ARBA" id="ARBA00022679"/>
    </source>
</evidence>
<dbReference type="EMBL" id="WKRD01000001">
    <property type="protein sequence ID" value="MSC55994.1"/>
    <property type="molecule type" value="Genomic_DNA"/>
</dbReference>
<dbReference type="SUPFAM" id="SSF52374">
    <property type="entry name" value="Nucleotidylyl transferase"/>
    <property type="match status" value="1"/>
</dbReference>
<dbReference type="NCBIfam" id="TIGR00125">
    <property type="entry name" value="cyt_tran_rel"/>
    <property type="match status" value="1"/>
</dbReference>
<evidence type="ECO:0000256" key="2">
    <source>
        <dbReference type="ARBA" id="ARBA00022695"/>
    </source>
</evidence>
<dbReference type="RefSeq" id="WP_154300267.1">
    <property type="nucleotide sequence ID" value="NZ_WKRD01000001.1"/>
</dbReference>
<protein>
    <submittedName>
        <fullName evidence="4">Adenylyltransferase/cytidyltransferase family protein</fullName>
    </submittedName>
</protein>
<organism evidence="4 5">
    <name type="scientific">Lachnospira eligens</name>
    <dbReference type="NCBI Taxonomy" id="39485"/>
    <lineage>
        <taxon>Bacteria</taxon>
        <taxon>Bacillati</taxon>
        <taxon>Bacillota</taxon>
        <taxon>Clostridia</taxon>
        <taxon>Lachnospirales</taxon>
        <taxon>Lachnospiraceae</taxon>
        <taxon>Lachnospira</taxon>
    </lineage>
</organism>
<keyword evidence="2 4" id="KW-0548">Nucleotidyltransferase</keyword>
<comment type="caution">
    <text evidence="4">The sequence shown here is derived from an EMBL/GenBank/DDBJ whole genome shotgun (WGS) entry which is preliminary data.</text>
</comment>
<dbReference type="PANTHER" id="PTHR43793">
    <property type="entry name" value="FAD SYNTHASE"/>
    <property type="match status" value="1"/>
</dbReference>
<name>A0A7C9L5E0_9FIRM</name>
<evidence type="ECO:0000313" key="4">
    <source>
        <dbReference type="EMBL" id="MSC55994.1"/>
    </source>
</evidence>
<dbReference type="AlphaFoldDB" id="A0A7C9L5E0"/>